<keyword evidence="2" id="KW-1185">Reference proteome</keyword>
<sequence>MSQVIMSHNFMDASQSNNPKDEELSFVDMTTPSLNSPNNYTDFIADSVSINSRSKLISTTPNIQGDQAVSITHTGKRPKHTRRSRNGCISCKKLRIKCNEMVPKCEYCTSTNRECVYYITSQRKFLEKPNNRYTNKLIKSLEDREQSPTEISNFEVKILKHFKIYTLQFTSFINGPMHYLTTVDIPNLFESSHVVRSAVYAFGCLNSWVICDLPNPKPGKSLIFKNQLRNPFHFSDSIQRKLFDTNLNFLDDFKGLPNLQLGLKCSQYKSFLYSSRTLYSVTNIYLIRLIDELNEELSTGQLSSERGKALVIGVMMVLLFLALHSHNTTPLMKFDDKFQYCYGKQVEGKHLDLDTDILTICSVIRTKTTYVFSSLGDSEVSTLLAMRAVDTTQDFYLINKLQSQLEESRNQFTSREVDILNSNLNHLKQGFSRCYELDSPIGLFKLLTRFCDDFLDLARNKNLFALRILFIYSFVMLELRTCLFVNKNVWLDYMEWFRSYNSTKYGKWAHAFDFTIYNLIGKLDVESTRELLDKDLEH</sequence>
<protein>
    <submittedName>
        <fullName evidence="1">Uncharacterized protein</fullName>
    </submittedName>
</protein>
<reference evidence="1" key="1">
    <citation type="submission" date="2022-06" db="EMBL/GenBank/DDBJ databases">
        <authorList>
            <person name="Legras J.-L."/>
            <person name="Devillers H."/>
            <person name="Grondin C."/>
        </authorList>
    </citation>
    <scope>NUCLEOTIDE SEQUENCE</scope>
    <source>
        <strain evidence="1">CLIB 1444</strain>
    </source>
</reference>
<dbReference type="Proteomes" id="UP001152531">
    <property type="component" value="Unassembled WGS sequence"/>
</dbReference>
<accession>A0ACA9Y835</accession>
<name>A0ACA9Y835_9ASCO</name>
<organism evidence="1 2">
    <name type="scientific">[Candida] jaroonii</name>
    <dbReference type="NCBI Taxonomy" id="467808"/>
    <lineage>
        <taxon>Eukaryota</taxon>
        <taxon>Fungi</taxon>
        <taxon>Dikarya</taxon>
        <taxon>Ascomycota</taxon>
        <taxon>Saccharomycotina</taxon>
        <taxon>Pichiomycetes</taxon>
        <taxon>Debaryomycetaceae</taxon>
        <taxon>Yamadazyma</taxon>
    </lineage>
</organism>
<comment type="caution">
    <text evidence="1">The sequence shown here is derived from an EMBL/GenBank/DDBJ whole genome shotgun (WGS) entry which is preliminary data.</text>
</comment>
<gene>
    <name evidence="1" type="ORF">CLIB1444_04S09934</name>
</gene>
<dbReference type="EMBL" id="CALSDN010000004">
    <property type="protein sequence ID" value="CAH6720877.1"/>
    <property type="molecule type" value="Genomic_DNA"/>
</dbReference>
<evidence type="ECO:0000313" key="2">
    <source>
        <dbReference type="Proteomes" id="UP001152531"/>
    </source>
</evidence>
<evidence type="ECO:0000313" key="1">
    <source>
        <dbReference type="EMBL" id="CAH6720877.1"/>
    </source>
</evidence>
<proteinExistence type="predicted"/>